<dbReference type="InterPro" id="IPR000073">
    <property type="entry name" value="AB_hydrolase_1"/>
</dbReference>
<sequence>MVSGAGHTVRPRGELVEKVGDRMGAMSTFVVEPARTGTESLPDGRSLGWAEWGPAGGTPVLFSPGAATSRRLGFGAAVVDALDIRLIAVDRPGLGASTPHPGRTFTDFATDIAAFARSRDLGRPLMVGNSQGAPFALACAAAGVITALALVSPADEVAEPRFADVLPQQLRQLIDTAITDPVAAERIFAEFTPQAMVDMVLAGSPDSDLAVYRDETFAAAYRSALDEAFAQGPAGYARDTALAMDHWNIDLAAIRIPVDIWYGEQDTSHSPDLGAGLAQRIPSATRHLVAGIGGALLWTEPEPILRALLAHAVSNV</sequence>
<keyword evidence="3" id="KW-1185">Reference proteome</keyword>
<dbReference type="AlphaFoldDB" id="A0A6G9YBI6"/>
<evidence type="ECO:0000259" key="1">
    <source>
        <dbReference type="Pfam" id="PF00561"/>
    </source>
</evidence>
<reference evidence="2 3" key="1">
    <citation type="journal article" date="2019" name="ACS Chem. Biol.">
        <title>Identification and Mobilization of a Cryptic Antibiotic Biosynthesis Gene Locus from a Human-Pathogenic Nocardia Isolate.</title>
        <authorList>
            <person name="Herisse M."/>
            <person name="Ishida K."/>
            <person name="Porter J.L."/>
            <person name="Howden B."/>
            <person name="Hertweck C."/>
            <person name="Stinear T.P."/>
            <person name="Pidot S.J."/>
        </authorList>
    </citation>
    <scope>NUCLEOTIDE SEQUENCE [LARGE SCALE GENOMIC DNA]</scope>
    <source>
        <strain evidence="2 3">AUSMDU00012717</strain>
    </source>
</reference>
<evidence type="ECO:0000313" key="2">
    <source>
        <dbReference type="EMBL" id="QIS10514.1"/>
    </source>
</evidence>
<evidence type="ECO:0000313" key="3">
    <source>
        <dbReference type="Proteomes" id="UP000503540"/>
    </source>
</evidence>
<protein>
    <submittedName>
        <fullName evidence="2">Alpha/beta fold hydrolase</fullName>
    </submittedName>
</protein>
<accession>A0A6G9YBI6</accession>
<proteinExistence type="predicted"/>
<dbReference type="GO" id="GO:0016787">
    <property type="term" value="F:hydrolase activity"/>
    <property type="evidence" value="ECO:0007669"/>
    <property type="project" value="UniProtKB-KW"/>
</dbReference>
<dbReference type="PANTHER" id="PTHR43433:SF10">
    <property type="entry name" value="AB HYDROLASE-1 DOMAIN-CONTAINING PROTEIN"/>
    <property type="match status" value="1"/>
</dbReference>
<dbReference type="KEGG" id="nah:F5544_13125"/>
<dbReference type="Proteomes" id="UP000503540">
    <property type="component" value="Chromosome"/>
</dbReference>
<feature type="domain" description="AB hydrolase-1" evidence="1">
    <location>
        <begin position="59"/>
        <end position="300"/>
    </location>
</feature>
<dbReference type="EMBL" id="CP046172">
    <property type="protein sequence ID" value="QIS10514.1"/>
    <property type="molecule type" value="Genomic_DNA"/>
</dbReference>
<organism evidence="2 3">
    <name type="scientific">Nocardia arthritidis</name>
    <dbReference type="NCBI Taxonomy" id="228602"/>
    <lineage>
        <taxon>Bacteria</taxon>
        <taxon>Bacillati</taxon>
        <taxon>Actinomycetota</taxon>
        <taxon>Actinomycetes</taxon>
        <taxon>Mycobacteriales</taxon>
        <taxon>Nocardiaceae</taxon>
        <taxon>Nocardia</taxon>
    </lineage>
</organism>
<name>A0A6G9YBI6_9NOCA</name>
<dbReference type="Gene3D" id="3.40.50.1820">
    <property type="entry name" value="alpha/beta hydrolase"/>
    <property type="match status" value="1"/>
</dbReference>
<dbReference type="InterPro" id="IPR029058">
    <property type="entry name" value="AB_hydrolase_fold"/>
</dbReference>
<dbReference type="PANTHER" id="PTHR43433">
    <property type="entry name" value="HYDROLASE, ALPHA/BETA FOLD FAMILY PROTEIN"/>
    <property type="match status" value="1"/>
</dbReference>
<dbReference type="SUPFAM" id="SSF53474">
    <property type="entry name" value="alpha/beta-Hydrolases"/>
    <property type="match status" value="1"/>
</dbReference>
<dbReference type="Pfam" id="PF00561">
    <property type="entry name" value="Abhydrolase_1"/>
    <property type="match status" value="1"/>
</dbReference>
<keyword evidence="2" id="KW-0378">Hydrolase</keyword>
<gene>
    <name evidence="2" type="ORF">F5544_13125</name>
</gene>
<dbReference type="InterPro" id="IPR050471">
    <property type="entry name" value="AB_hydrolase"/>
</dbReference>